<evidence type="ECO:0000313" key="7">
    <source>
        <dbReference type="EMBL" id="MBB6715368.1"/>
    </source>
</evidence>
<feature type="binding site" evidence="4">
    <location>
        <position position="192"/>
    </location>
    <ligand>
        <name>NAD(+)</name>
        <dbReference type="ChEBI" id="CHEBI:57540"/>
    </ligand>
</feature>
<evidence type="ECO:0000256" key="3">
    <source>
        <dbReference type="ARBA" id="ARBA00023027"/>
    </source>
</evidence>
<comment type="function">
    <text evidence="4">NAD-dependent protein deacetylase which modulates the activities of several enzymes which are inactive in their acetylated form.</text>
</comment>
<dbReference type="GO" id="GO:0070403">
    <property type="term" value="F:NAD+ binding"/>
    <property type="evidence" value="ECO:0007669"/>
    <property type="project" value="UniProtKB-UniRule"/>
</dbReference>
<organism evidence="7 8">
    <name type="scientific">Clostridium gasigenes</name>
    <dbReference type="NCBI Taxonomy" id="94869"/>
    <lineage>
        <taxon>Bacteria</taxon>
        <taxon>Bacillati</taxon>
        <taxon>Bacillota</taxon>
        <taxon>Clostridia</taxon>
        <taxon>Eubacteriales</taxon>
        <taxon>Clostridiaceae</taxon>
        <taxon>Clostridium</taxon>
    </lineage>
</organism>
<feature type="binding site" evidence="4">
    <location>
        <position position="33"/>
    </location>
    <ligand>
        <name>nicotinamide</name>
        <dbReference type="ChEBI" id="CHEBI:17154"/>
    </ligand>
</feature>
<dbReference type="Gene3D" id="3.40.50.1220">
    <property type="entry name" value="TPP-binding domain"/>
    <property type="match status" value="1"/>
</dbReference>
<feature type="active site" description="Proton acceptor" evidence="4 5">
    <location>
        <position position="121"/>
    </location>
</feature>
<dbReference type="NCBIfam" id="NF001752">
    <property type="entry name" value="PRK00481.1-1"/>
    <property type="match status" value="1"/>
</dbReference>
<gene>
    <name evidence="4" type="primary">cobB</name>
    <name evidence="7" type="ORF">H7E68_11680</name>
</gene>
<dbReference type="Proteomes" id="UP000585258">
    <property type="component" value="Unassembled WGS sequence"/>
</dbReference>
<dbReference type="InterPro" id="IPR029035">
    <property type="entry name" value="DHS-like_NAD/FAD-binding_dom"/>
</dbReference>
<dbReference type="SUPFAM" id="SSF52467">
    <property type="entry name" value="DHS-like NAD/FAD-binding domain"/>
    <property type="match status" value="1"/>
</dbReference>
<dbReference type="GO" id="GO:0005737">
    <property type="term" value="C:cytoplasm"/>
    <property type="evidence" value="ECO:0007669"/>
    <property type="project" value="UniProtKB-SubCell"/>
</dbReference>
<evidence type="ECO:0000256" key="1">
    <source>
        <dbReference type="ARBA" id="ARBA00022490"/>
    </source>
</evidence>
<feature type="binding site" evidence="4 5">
    <location>
        <position position="129"/>
    </location>
    <ligand>
        <name>Zn(2+)</name>
        <dbReference type="ChEBI" id="CHEBI:29105"/>
    </ligand>
</feature>
<feature type="domain" description="Deacetylase sirtuin-type" evidence="6">
    <location>
        <begin position="1"/>
        <end position="243"/>
    </location>
</feature>
<dbReference type="PROSITE" id="PS50305">
    <property type="entry name" value="SIRTUIN"/>
    <property type="match status" value="1"/>
</dbReference>
<feature type="binding site" evidence="4">
    <location>
        <position position="233"/>
    </location>
    <ligand>
        <name>NAD(+)</name>
        <dbReference type="ChEBI" id="CHEBI:57540"/>
    </ligand>
</feature>
<keyword evidence="1 4" id="KW-0963">Cytoplasm</keyword>
<evidence type="ECO:0000313" key="8">
    <source>
        <dbReference type="Proteomes" id="UP000585258"/>
    </source>
</evidence>
<comment type="caution">
    <text evidence="7">The sequence shown here is derived from an EMBL/GenBank/DDBJ whole genome shotgun (WGS) entry which is preliminary data.</text>
</comment>
<feature type="binding site" evidence="4">
    <location>
        <position position="33"/>
    </location>
    <ligand>
        <name>NAD(+)</name>
        <dbReference type="ChEBI" id="CHEBI:57540"/>
    </ligand>
</feature>
<sequence>MSIEKLSQIIDNSNNIVFFGGAGVSTESNIPDFRSATGLFNENLNINFTPEQLVSHSFFFKHTEEFFKFYKDKLIYKNAKPNNAHISLAKLEEKGKLRGVITQNIDGLHQMAGSKNVLELHGSIHRNNCISCGQFYDLCGLLSLEGIIPHCKECDGLVKPDVVLYEEGLDEDIINKSIDLISNAEVLIIGGTSLMVYPAAGFIKYFKGKHLILINKSETQYDKIAEIVINEPIGRVLEYCVLK</sequence>
<feature type="binding site" evidence="4">
    <location>
        <position position="193"/>
    </location>
    <ligand>
        <name>NAD(+)</name>
        <dbReference type="ChEBI" id="CHEBI:57540"/>
    </ligand>
</feature>
<comment type="cofactor">
    <cofactor evidence="4">
        <name>Zn(2+)</name>
        <dbReference type="ChEBI" id="CHEBI:29105"/>
    </cofactor>
    <text evidence="4">Binds 1 zinc ion per subunit.</text>
</comment>
<comment type="catalytic activity">
    <reaction evidence="4">
        <text>N(6)-acetyl-L-lysyl-[protein] + NAD(+) + H2O = 2''-O-acetyl-ADP-D-ribose + nicotinamide + L-lysyl-[protein]</text>
        <dbReference type="Rhea" id="RHEA:43636"/>
        <dbReference type="Rhea" id="RHEA-COMP:9752"/>
        <dbReference type="Rhea" id="RHEA-COMP:10731"/>
        <dbReference type="ChEBI" id="CHEBI:15377"/>
        <dbReference type="ChEBI" id="CHEBI:17154"/>
        <dbReference type="ChEBI" id="CHEBI:29969"/>
        <dbReference type="ChEBI" id="CHEBI:57540"/>
        <dbReference type="ChEBI" id="CHEBI:61930"/>
        <dbReference type="ChEBI" id="CHEBI:83767"/>
        <dbReference type="EC" id="2.3.1.286"/>
    </reaction>
</comment>
<keyword evidence="4 5" id="KW-0862">Zinc</keyword>
<dbReference type="InterPro" id="IPR026590">
    <property type="entry name" value="Ssirtuin_cat_dom"/>
</dbReference>
<keyword evidence="2 4" id="KW-0808">Transferase</keyword>
<comment type="subcellular location">
    <subcellularLocation>
        <location evidence="4">Cytoplasm</location>
    </subcellularLocation>
</comment>
<dbReference type="PANTHER" id="PTHR11085:SF4">
    <property type="entry name" value="NAD-DEPENDENT PROTEIN DEACYLASE"/>
    <property type="match status" value="1"/>
</dbReference>
<feature type="binding site" evidence="4">
    <location>
        <position position="22"/>
    </location>
    <ligand>
        <name>NAD(+)</name>
        <dbReference type="ChEBI" id="CHEBI:57540"/>
    </ligand>
</feature>
<proteinExistence type="inferred from homology"/>
<accession>A0A7X0VRW2</accession>
<protein>
    <recommendedName>
        <fullName evidence="4">NAD-dependent protein deacetylase</fullName>
        <ecNumber evidence="4">2.3.1.286</ecNumber>
    </recommendedName>
    <alternativeName>
        <fullName evidence="4">Regulatory protein SIR2 homolog</fullName>
    </alternativeName>
</protein>
<dbReference type="InterPro" id="IPR026591">
    <property type="entry name" value="Sirtuin_cat_small_dom_sf"/>
</dbReference>
<feature type="binding site" evidence="4">
    <location>
        <position position="105"/>
    </location>
    <ligand>
        <name>nicotinamide</name>
        <dbReference type="ChEBI" id="CHEBI:17154"/>
    </ligand>
</feature>
<dbReference type="InterPro" id="IPR028628">
    <property type="entry name" value="Sirtuin_class_U"/>
</dbReference>
<feature type="binding site" evidence="4">
    <location>
        <position position="26"/>
    </location>
    <ligand>
        <name>NAD(+)</name>
        <dbReference type="ChEBI" id="CHEBI:57540"/>
    </ligand>
</feature>
<feature type="binding site" evidence="4 5">
    <location>
        <position position="151"/>
    </location>
    <ligand>
        <name>Zn(2+)</name>
        <dbReference type="ChEBI" id="CHEBI:29105"/>
    </ligand>
</feature>
<feature type="binding site" evidence="4 5">
    <location>
        <position position="132"/>
    </location>
    <ligand>
        <name>Zn(2+)</name>
        <dbReference type="ChEBI" id="CHEBI:29105"/>
    </ligand>
</feature>
<dbReference type="GO" id="GO:0017136">
    <property type="term" value="F:histone deacetylase activity, NAD-dependent"/>
    <property type="evidence" value="ECO:0007669"/>
    <property type="project" value="TreeGrafter"/>
</dbReference>
<dbReference type="EC" id="2.3.1.286" evidence="4"/>
<dbReference type="Gene3D" id="3.30.1600.10">
    <property type="entry name" value="SIR2/SIRT2 'Small Domain"/>
    <property type="match status" value="1"/>
</dbReference>
<feature type="binding site" evidence="4">
    <location>
        <position position="106"/>
    </location>
    <ligand>
        <name>nicotinamide</name>
        <dbReference type="ChEBI" id="CHEBI:17154"/>
    </ligand>
</feature>
<dbReference type="InterPro" id="IPR003000">
    <property type="entry name" value="Sirtuin"/>
</dbReference>
<reference evidence="7 8" key="1">
    <citation type="submission" date="2020-08" db="EMBL/GenBank/DDBJ databases">
        <title>Clostridia isolated from Swiss meat.</title>
        <authorList>
            <person name="Wambui J."/>
            <person name="Stevens M.J.A."/>
            <person name="Stephan R."/>
        </authorList>
    </citation>
    <scope>NUCLEOTIDE SEQUENCE [LARGE SCALE GENOMIC DNA]</scope>
    <source>
        <strain evidence="7 8">CM001</strain>
    </source>
</reference>
<feature type="binding site" evidence="4">
    <location>
        <position position="103"/>
    </location>
    <ligand>
        <name>NAD(+)</name>
        <dbReference type="ChEBI" id="CHEBI:57540"/>
    </ligand>
</feature>
<comment type="similarity">
    <text evidence="4">Belongs to the sirtuin family. Class U subfamily.</text>
</comment>
<evidence type="ECO:0000256" key="2">
    <source>
        <dbReference type="ARBA" id="ARBA00022679"/>
    </source>
</evidence>
<keyword evidence="4 5" id="KW-0479">Metal-binding</keyword>
<dbReference type="GO" id="GO:0008270">
    <property type="term" value="F:zinc ion binding"/>
    <property type="evidence" value="ECO:0007669"/>
    <property type="project" value="UniProtKB-UniRule"/>
</dbReference>
<dbReference type="AlphaFoldDB" id="A0A7X0VRW2"/>
<feature type="binding site" evidence="4">
    <location>
        <position position="105"/>
    </location>
    <ligand>
        <name>NAD(+)</name>
        <dbReference type="ChEBI" id="CHEBI:57540"/>
    </ligand>
</feature>
<keyword evidence="3 4" id="KW-0520">NAD</keyword>
<evidence type="ECO:0000256" key="4">
    <source>
        <dbReference type="HAMAP-Rule" id="MF_01968"/>
    </source>
</evidence>
<dbReference type="InterPro" id="IPR050134">
    <property type="entry name" value="NAD-dep_sirtuin_deacylases"/>
</dbReference>
<feature type="binding site" evidence="4">
    <location>
        <position position="121"/>
    </location>
    <ligand>
        <name>NAD(+)</name>
        <dbReference type="ChEBI" id="CHEBI:57540"/>
    </ligand>
</feature>
<feature type="binding site" evidence="4">
    <location>
        <position position="34"/>
    </location>
    <ligand>
        <name>NAD(+)</name>
        <dbReference type="ChEBI" id="CHEBI:57540"/>
    </ligand>
</feature>
<dbReference type="EMBL" id="JACKWY010000006">
    <property type="protein sequence ID" value="MBB6715368.1"/>
    <property type="molecule type" value="Genomic_DNA"/>
</dbReference>
<name>A0A7X0VRW2_9CLOT</name>
<comment type="caution">
    <text evidence="4">Lacks conserved residue(s) required for the propagation of feature annotation.</text>
</comment>
<dbReference type="Pfam" id="PF02146">
    <property type="entry name" value="SIR2"/>
    <property type="match status" value="1"/>
</dbReference>
<dbReference type="RefSeq" id="WP_185164671.1">
    <property type="nucleotide sequence ID" value="NZ_JACKWY010000006.1"/>
</dbReference>
<dbReference type="HAMAP" id="MF_01968">
    <property type="entry name" value="Sirtuin_ClassU"/>
    <property type="match status" value="1"/>
</dbReference>
<feature type="binding site" evidence="4">
    <location>
        <position position="106"/>
    </location>
    <ligand>
        <name>NAD(+)</name>
        <dbReference type="ChEBI" id="CHEBI:57540"/>
    </ligand>
</feature>
<dbReference type="PANTHER" id="PTHR11085">
    <property type="entry name" value="NAD-DEPENDENT PROTEIN DEACYLASE SIRTUIN-5, MITOCHONDRIAL-RELATED"/>
    <property type="match status" value="1"/>
</dbReference>
<feature type="binding site" evidence="4 5">
    <location>
        <position position="154"/>
    </location>
    <ligand>
        <name>Zn(2+)</name>
        <dbReference type="ChEBI" id="CHEBI:29105"/>
    </ligand>
</feature>
<evidence type="ECO:0000259" key="6">
    <source>
        <dbReference type="PROSITE" id="PS50305"/>
    </source>
</evidence>
<evidence type="ECO:0000256" key="5">
    <source>
        <dbReference type="PROSITE-ProRule" id="PRU00236"/>
    </source>
</evidence>
<feature type="binding site" evidence="4">
    <location>
        <position position="215"/>
    </location>
    <ligand>
        <name>NAD(+)</name>
        <dbReference type="ChEBI" id="CHEBI:57540"/>
    </ligand>
</feature>